<reference evidence="3" key="2">
    <citation type="journal article" date="2024" name="Environ. Microbiol.">
        <title>Genome analysis and description of Tunturibacter gen. nov. expands the diversity of Terriglobia in tundra soils.</title>
        <authorList>
            <person name="Messyasz A."/>
            <person name="Mannisto M.K."/>
            <person name="Kerkhof L.J."/>
            <person name="Haggblom M.M."/>
        </authorList>
    </citation>
    <scope>NUCLEOTIDE SEQUENCE</scope>
    <source>
        <strain evidence="3">X5P6</strain>
    </source>
</reference>
<reference evidence="3" key="1">
    <citation type="submission" date="2023-08" db="EMBL/GenBank/DDBJ databases">
        <authorList>
            <person name="Messyasz A."/>
            <person name="Mannisto M.K."/>
            <person name="Kerkhof L.J."/>
            <person name="Haggblom M."/>
        </authorList>
    </citation>
    <scope>NUCLEOTIDE SEQUENCE</scope>
    <source>
        <strain evidence="3">X5P6</strain>
    </source>
</reference>
<dbReference type="InterPro" id="IPR003961">
    <property type="entry name" value="FN3_dom"/>
</dbReference>
<dbReference type="SUPFAM" id="SSF49265">
    <property type="entry name" value="Fibronectin type III"/>
    <property type="match status" value="1"/>
</dbReference>
<dbReference type="EMBL" id="CP132942">
    <property type="protein sequence ID" value="XCB32485.1"/>
    <property type="molecule type" value="Genomic_DNA"/>
</dbReference>
<dbReference type="KEGG" id="tpsc:RBB77_18885"/>
<keyword evidence="1" id="KW-0732">Signal</keyword>
<dbReference type="InterPro" id="IPR054090">
    <property type="entry name" value="Cep192_Spd-2-like_dom"/>
</dbReference>
<evidence type="ECO:0000313" key="3">
    <source>
        <dbReference type="EMBL" id="XCB32485.1"/>
    </source>
</evidence>
<dbReference type="CDD" id="cd00063">
    <property type="entry name" value="FN3"/>
    <property type="match status" value="1"/>
</dbReference>
<proteinExistence type="predicted"/>
<protein>
    <submittedName>
        <fullName evidence="3">Choice-of-anchor D domain-containing protein</fullName>
    </submittedName>
</protein>
<dbReference type="InterPro" id="IPR013783">
    <property type="entry name" value="Ig-like_fold"/>
</dbReference>
<dbReference type="AlphaFoldDB" id="A0AAU7ZNF8"/>
<dbReference type="Gene3D" id="2.60.40.10">
    <property type="entry name" value="Immunoglobulins"/>
    <property type="match status" value="3"/>
</dbReference>
<organism evidence="3">
    <name type="scientific">Tunturiibacter psychrotolerans</name>
    <dbReference type="NCBI Taxonomy" id="3069686"/>
    <lineage>
        <taxon>Bacteria</taxon>
        <taxon>Pseudomonadati</taxon>
        <taxon>Acidobacteriota</taxon>
        <taxon>Terriglobia</taxon>
        <taxon>Terriglobales</taxon>
        <taxon>Acidobacteriaceae</taxon>
        <taxon>Tunturiibacter</taxon>
    </lineage>
</organism>
<feature type="domain" description="Fibronectin type-III" evidence="2">
    <location>
        <begin position="345"/>
        <end position="435"/>
    </location>
</feature>
<accession>A0AAU7ZNF8</accession>
<feature type="chain" id="PRO_5043448233" evidence="1">
    <location>
        <begin position="23"/>
        <end position="435"/>
    </location>
</feature>
<name>A0AAU7ZNF8_9BACT</name>
<dbReference type="RefSeq" id="WP_353063331.1">
    <property type="nucleotide sequence ID" value="NZ_CP132942.1"/>
</dbReference>
<dbReference type="NCBIfam" id="NF012200">
    <property type="entry name" value="choice_anch_D"/>
    <property type="match status" value="2"/>
</dbReference>
<dbReference type="PROSITE" id="PS50853">
    <property type="entry name" value="FN3"/>
    <property type="match status" value="1"/>
</dbReference>
<sequence length="435" mass="43750">MHRLLAVIITAFSLAFPALSHSQTTPVWFTLNAQEGQTVTATGSITLRFGQVASTCASKASGACSAGPGAPAPAEWTSPKTFTPAESGTTVSIVIDKESFGNVDPDPGVRKTVQVQEQATAQKITVNKTSVTVPAQSTSSACQLSQTPATITFPNTTDGFQISSSVALTSNCKTTVTIDSVQDPAAPFSISGFQTPFTLAPGKTQSYTAVFSPTATGTATGSIHFASTVSSVQPLTVSLTGTGVSATQGTLASSPTTLSFGNITVNGTSSLTATITNSGSASATISAVSVAGTGFTLTSVKTPITLAVKQSVQLTVNFAPTTSSSAKGTLTITSNASNKSLAVTLTGTGTATGTGTQHSVALSWSDSGTGIAGYNVYRSTVSGGSYSRINSAVVATTSYTDSAVTSGTTYYYVVTATAPSGAESAYSNQISAKVP</sequence>
<evidence type="ECO:0000259" key="2">
    <source>
        <dbReference type="PROSITE" id="PS50853"/>
    </source>
</evidence>
<feature type="signal peptide" evidence="1">
    <location>
        <begin position="1"/>
        <end position="22"/>
    </location>
</feature>
<dbReference type="Pfam" id="PF22073">
    <property type="entry name" value="Cep192_D4"/>
    <property type="match status" value="1"/>
</dbReference>
<gene>
    <name evidence="3" type="ORF">RBB77_18885</name>
</gene>
<dbReference type="InterPro" id="IPR036116">
    <property type="entry name" value="FN3_sf"/>
</dbReference>
<evidence type="ECO:0000256" key="1">
    <source>
        <dbReference type="SAM" id="SignalP"/>
    </source>
</evidence>